<feature type="region of interest" description="Disordered" evidence="1">
    <location>
        <begin position="438"/>
        <end position="457"/>
    </location>
</feature>
<evidence type="ECO:0000313" key="4">
    <source>
        <dbReference type="Proteomes" id="UP000016933"/>
    </source>
</evidence>
<protein>
    <submittedName>
        <fullName evidence="3">Uncharacterized protein</fullName>
    </submittedName>
</protein>
<dbReference type="AlphaFoldDB" id="M2YIF3"/>
<dbReference type="InterPro" id="IPR021838">
    <property type="entry name" value="DUF3431"/>
</dbReference>
<reference evidence="4" key="1">
    <citation type="journal article" date="2012" name="PLoS Genet.">
        <title>The genomes of the fungal plant pathogens Cladosporium fulvum and Dothistroma septosporum reveal adaptation to different hosts and lifestyles but also signatures of common ancestry.</title>
        <authorList>
            <person name="de Wit P.J.G.M."/>
            <person name="van der Burgt A."/>
            <person name="Oekmen B."/>
            <person name="Stergiopoulos I."/>
            <person name="Abd-Elsalam K.A."/>
            <person name="Aerts A.L."/>
            <person name="Bahkali A.H."/>
            <person name="Beenen H.G."/>
            <person name="Chettri P."/>
            <person name="Cox M.P."/>
            <person name="Datema E."/>
            <person name="de Vries R.P."/>
            <person name="Dhillon B."/>
            <person name="Ganley A.R."/>
            <person name="Griffiths S.A."/>
            <person name="Guo Y."/>
            <person name="Hamelin R.C."/>
            <person name="Henrissat B."/>
            <person name="Kabir M.S."/>
            <person name="Jashni M.K."/>
            <person name="Kema G."/>
            <person name="Klaubauf S."/>
            <person name="Lapidus A."/>
            <person name="Levasseur A."/>
            <person name="Lindquist E."/>
            <person name="Mehrabi R."/>
            <person name="Ohm R.A."/>
            <person name="Owen T.J."/>
            <person name="Salamov A."/>
            <person name="Schwelm A."/>
            <person name="Schijlen E."/>
            <person name="Sun H."/>
            <person name="van den Burg H.A."/>
            <person name="van Ham R.C.H.J."/>
            <person name="Zhang S."/>
            <person name="Goodwin S.B."/>
            <person name="Grigoriev I.V."/>
            <person name="Collemare J."/>
            <person name="Bradshaw R.E."/>
        </authorList>
    </citation>
    <scope>NUCLEOTIDE SEQUENCE [LARGE SCALE GENOMIC DNA]</scope>
    <source>
        <strain evidence="4">NZE10 / CBS 128990</strain>
    </source>
</reference>
<gene>
    <name evidence="3" type="ORF">DOTSEDRAFT_83415</name>
</gene>
<evidence type="ECO:0000313" key="3">
    <source>
        <dbReference type="EMBL" id="EME38691.1"/>
    </source>
</evidence>
<dbReference type="OMA" id="REALMYH"/>
<dbReference type="eggNOG" id="ENOG502SNNB">
    <property type="taxonomic scope" value="Eukaryota"/>
</dbReference>
<keyword evidence="4" id="KW-1185">Reference proteome</keyword>
<dbReference type="EMBL" id="KB446546">
    <property type="protein sequence ID" value="EME38691.1"/>
    <property type="molecule type" value="Genomic_DNA"/>
</dbReference>
<proteinExistence type="predicted"/>
<organism evidence="3 4">
    <name type="scientific">Dothistroma septosporum (strain NZE10 / CBS 128990)</name>
    <name type="common">Red band needle blight fungus</name>
    <name type="synonym">Mycosphaerella pini</name>
    <dbReference type="NCBI Taxonomy" id="675120"/>
    <lineage>
        <taxon>Eukaryota</taxon>
        <taxon>Fungi</taxon>
        <taxon>Dikarya</taxon>
        <taxon>Ascomycota</taxon>
        <taxon>Pezizomycotina</taxon>
        <taxon>Dothideomycetes</taxon>
        <taxon>Dothideomycetidae</taxon>
        <taxon>Mycosphaerellales</taxon>
        <taxon>Mycosphaerellaceae</taxon>
        <taxon>Dothistroma</taxon>
    </lineage>
</organism>
<sequence length="457" mass="52777">MRDSDMADQAEKRASIPKVMLVLDGAGTVFGGGEAAFGASLSPTSIVAVKKVRPMRTEPREFALVREEVSSMMGRREEEMVCIRSVREAMLIHFRCTKSPRSLILLLPVLFFIYGLVFRILPAFHHHVLSTISSPKVVYPPTDYSDQSITVNLVIASRAKDDISWTSKLPIPNLNIVRYVSDDPNAEYRPPVLNKGREALMYHTYMYEFYDNLPDLTIFAHSEEHPWHVDGVLQQSMSVALSRLNLTAVMERGYFNLKTGWKDACPAWINTTKTPEDWDKREEPFVAWAWADNFRDDPPAPETLAGPCCSQFAVSREKIRSRDRSQYEWSGEWLRISEWHDYFTGRVWEHMWPWLFLREAVDCVPEQESLCRMYGICFKDSATLAKWEMKWDERKNATEGMSFVKEIWDPRKVKEQRMLVRELSKYLDLEMGDAIRRGSNQDTRSKLLADAPLDPGD</sequence>
<dbReference type="OrthoDB" id="426718at2759"/>
<keyword evidence="2" id="KW-1133">Transmembrane helix</keyword>
<evidence type="ECO:0000256" key="1">
    <source>
        <dbReference type="SAM" id="MobiDB-lite"/>
    </source>
</evidence>
<dbReference type="Proteomes" id="UP000016933">
    <property type="component" value="Unassembled WGS sequence"/>
</dbReference>
<dbReference type="Pfam" id="PF11913">
    <property type="entry name" value="DUF3431"/>
    <property type="match status" value="1"/>
</dbReference>
<keyword evidence="2" id="KW-0472">Membrane</keyword>
<reference evidence="3 4" key="2">
    <citation type="journal article" date="2012" name="PLoS Pathog.">
        <title>Diverse lifestyles and strategies of plant pathogenesis encoded in the genomes of eighteen Dothideomycetes fungi.</title>
        <authorList>
            <person name="Ohm R.A."/>
            <person name="Feau N."/>
            <person name="Henrissat B."/>
            <person name="Schoch C.L."/>
            <person name="Horwitz B.A."/>
            <person name="Barry K.W."/>
            <person name="Condon B.J."/>
            <person name="Copeland A.C."/>
            <person name="Dhillon B."/>
            <person name="Glaser F."/>
            <person name="Hesse C.N."/>
            <person name="Kosti I."/>
            <person name="LaButti K."/>
            <person name="Lindquist E.A."/>
            <person name="Lucas S."/>
            <person name="Salamov A.A."/>
            <person name="Bradshaw R.E."/>
            <person name="Ciuffetti L."/>
            <person name="Hamelin R.C."/>
            <person name="Kema G.H.J."/>
            <person name="Lawrence C."/>
            <person name="Scott J.A."/>
            <person name="Spatafora J.W."/>
            <person name="Turgeon B.G."/>
            <person name="de Wit P.J.G.M."/>
            <person name="Zhong S."/>
            <person name="Goodwin S.B."/>
            <person name="Grigoriev I.V."/>
        </authorList>
    </citation>
    <scope>NUCLEOTIDE SEQUENCE [LARGE SCALE GENOMIC DNA]</scope>
    <source>
        <strain evidence="4">NZE10 / CBS 128990</strain>
    </source>
</reference>
<dbReference type="PANTHER" id="PTHR37490:SF3">
    <property type="entry name" value="DUF3431 DOMAIN CONTAINING PROTEIN"/>
    <property type="match status" value="1"/>
</dbReference>
<dbReference type="HOGENOM" id="CLU_598549_0_0_1"/>
<accession>M2YIF3</accession>
<name>M2YIF3_DOTSN</name>
<keyword evidence="2" id="KW-0812">Transmembrane</keyword>
<dbReference type="PANTHER" id="PTHR37490">
    <property type="entry name" value="EXPRESSED PROTEIN"/>
    <property type="match status" value="1"/>
</dbReference>
<dbReference type="STRING" id="675120.M2YIF3"/>
<feature type="transmembrane region" description="Helical" evidence="2">
    <location>
        <begin position="103"/>
        <end position="124"/>
    </location>
</feature>
<evidence type="ECO:0000256" key="2">
    <source>
        <dbReference type="SAM" id="Phobius"/>
    </source>
</evidence>